<feature type="compositionally biased region" description="Basic and acidic residues" evidence="1">
    <location>
        <begin position="168"/>
        <end position="177"/>
    </location>
</feature>
<keyword evidence="5" id="KW-1185">Reference proteome</keyword>
<evidence type="ECO:0000256" key="3">
    <source>
        <dbReference type="SAM" id="SignalP"/>
    </source>
</evidence>
<evidence type="ECO:0000313" key="4">
    <source>
        <dbReference type="EMBL" id="KAH7347427.1"/>
    </source>
</evidence>
<dbReference type="AlphaFoldDB" id="A0A8K0TA63"/>
<keyword evidence="2" id="KW-0472">Membrane</keyword>
<evidence type="ECO:0000256" key="1">
    <source>
        <dbReference type="SAM" id="MobiDB-lite"/>
    </source>
</evidence>
<reference evidence="4" key="1">
    <citation type="journal article" date="2021" name="Nat. Commun.">
        <title>Genetic determinants of endophytism in the Arabidopsis root mycobiome.</title>
        <authorList>
            <person name="Mesny F."/>
            <person name="Miyauchi S."/>
            <person name="Thiergart T."/>
            <person name="Pickel B."/>
            <person name="Atanasova L."/>
            <person name="Karlsson M."/>
            <person name="Huettel B."/>
            <person name="Barry K.W."/>
            <person name="Haridas S."/>
            <person name="Chen C."/>
            <person name="Bauer D."/>
            <person name="Andreopoulos W."/>
            <person name="Pangilinan J."/>
            <person name="LaButti K."/>
            <person name="Riley R."/>
            <person name="Lipzen A."/>
            <person name="Clum A."/>
            <person name="Drula E."/>
            <person name="Henrissat B."/>
            <person name="Kohler A."/>
            <person name="Grigoriev I.V."/>
            <person name="Martin F.M."/>
            <person name="Hacquard S."/>
        </authorList>
    </citation>
    <scope>NUCLEOTIDE SEQUENCE</scope>
    <source>
        <strain evidence="4">MPI-CAGE-AT-0016</strain>
    </source>
</reference>
<feature type="chain" id="PRO_5035420682" evidence="3">
    <location>
        <begin position="24"/>
        <end position="344"/>
    </location>
</feature>
<comment type="caution">
    <text evidence="4">The sequence shown here is derived from an EMBL/GenBank/DDBJ whole genome shotgun (WGS) entry which is preliminary data.</text>
</comment>
<feature type="region of interest" description="Disordered" evidence="1">
    <location>
        <begin position="217"/>
        <end position="266"/>
    </location>
</feature>
<evidence type="ECO:0000313" key="5">
    <source>
        <dbReference type="Proteomes" id="UP000813385"/>
    </source>
</evidence>
<feature type="compositionally biased region" description="Polar residues" evidence="1">
    <location>
        <begin position="239"/>
        <end position="249"/>
    </location>
</feature>
<keyword evidence="3" id="KW-0732">Signal</keyword>
<feature type="region of interest" description="Disordered" evidence="1">
    <location>
        <begin position="282"/>
        <end position="344"/>
    </location>
</feature>
<protein>
    <submittedName>
        <fullName evidence="4">Uncharacterized protein</fullName>
    </submittedName>
</protein>
<name>A0A8K0TA63_9PEZI</name>
<proteinExistence type="predicted"/>
<dbReference type="CDD" id="cd12087">
    <property type="entry name" value="TM_EGFR-like"/>
    <property type="match status" value="1"/>
</dbReference>
<keyword evidence="2" id="KW-1133">Transmembrane helix</keyword>
<sequence length="344" mass="37986">MAPRRSLAPAILLLLAFAHAALALRFVENEWDLKRGQAINISWEEATEDVNIGIYLARKVPGRAELQLNLNLTAEDQKNGFVIFNVPNTFLDGLYQFNVWGDGSDYRLQVMGDAEAIFSSGGLSTAAKAAIVIGVLLILSGILAAVLYVLRRRGIINKQDGHTALSDHEADAFHERSGSTAKPTPEYHHTAEVSGDQTYHGVGGADRVEMNDLQSHNALGLSRSDSRSDTQEQDRGASNRYSQAVSNISEPPEYGRSSPQRYSMASQPDEYVEFPTIPHRFSQSRVQKSPPAYGQSYQTPADHDAQTYGHDRRQSDTQNLITAMPDVDAGRHRRQSYQSPPYAT</sequence>
<feature type="compositionally biased region" description="Basic and acidic residues" evidence="1">
    <location>
        <begin position="301"/>
        <end position="315"/>
    </location>
</feature>
<gene>
    <name evidence="4" type="ORF">B0T11DRAFT_141653</name>
</gene>
<feature type="signal peptide" evidence="3">
    <location>
        <begin position="1"/>
        <end position="23"/>
    </location>
</feature>
<keyword evidence="2" id="KW-0812">Transmembrane</keyword>
<accession>A0A8K0TA63</accession>
<feature type="region of interest" description="Disordered" evidence="1">
    <location>
        <begin position="168"/>
        <end position="188"/>
    </location>
</feature>
<feature type="compositionally biased region" description="Basic and acidic residues" evidence="1">
    <location>
        <begin position="224"/>
        <end position="237"/>
    </location>
</feature>
<evidence type="ECO:0000256" key="2">
    <source>
        <dbReference type="SAM" id="Phobius"/>
    </source>
</evidence>
<dbReference type="EMBL" id="JAGPXD010000007">
    <property type="protein sequence ID" value="KAH7347427.1"/>
    <property type="molecule type" value="Genomic_DNA"/>
</dbReference>
<feature type="compositionally biased region" description="Polar residues" evidence="1">
    <location>
        <begin position="257"/>
        <end position="266"/>
    </location>
</feature>
<organism evidence="4 5">
    <name type="scientific">Plectosphaerella cucumerina</name>
    <dbReference type="NCBI Taxonomy" id="40658"/>
    <lineage>
        <taxon>Eukaryota</taxon>
        <taxon>Fungi</taxon>
        <taxon>Dikarya</taxon>
        <taxon>Ascomycota</taxon>
        <taxon>Pezizomycotina</taxon>
        <taxon>Sordariomycetes</taxon>
        <taxon>Hypocreomycetidae</taxon>
        <taxon>Glomerellales</taxon>
        <taxon>Plectosphaerellaceae</taxon>
        <taxon>Plectosphaerella</taxon>
    </lineage>
</organism>
<dbReference type="OrthoDB" id="10441205at2759"/>
<feature type="transmembrane region" description="Helical" evidence="2">
    <location>
        <begin position="129"/>
        <end position="150"/>
    </location>
</feature>
<dbReference type="Proteomes" id="UP000813385">
    <property type="component" value="Unassembled WGS sequence"/>
</dbReference>